<dbReference type="Gene3D" id="1.20.120.450">
    <property type="entry name" value="dinb family like domain"/>
    <property type="match status" value="1"/>
</dbReference>
<sequence>MGTGAGTPGKARCGPGNVRGASYSEGMNTERADFRAAMRRHREFLRFAVKGLTDDQAVRRSTVSELTLGGVVKHVALTERGWMRFAVHGAEGPAFDPAARALEFVMGEGETLESLLDLYGEVAAETEALLAELDLDAAHALPEAPWYEPGTAWTVRRVLLHILAETAQHAGHADILRETVDGQKTMG</sequence>
<gene>
    <name evidence="2" type="ORF">EDD29_6289</name>
</gene>
<evidence type="ECO:0000256" key="1">
    <source>
        <dbReference type="SAM" id="MobiDB-lite"/>
    </source>
</evidence>
<dbReference type="EMBL" id="RJKE01000001">
    <property type="protein sequence ID" value="ROO88615.1"/>
    <property type="molecule type" value="Genomic_DNA"/>
</dbReference>
<dbReference type="InterPro" id="IPR034660">
    <property type="entry name" value="DinB/YfiT-like"/>
</dbReference>
<protein>
    <submittedName>
        <fullName evidence="2">Uncharacterized protein DUF664</fullName>
    </submittedName>
</protein>
<evidence type="ECO:0000313" key="3">
    <source>
        <dbReference type="Proteomes" id="UP000272400"/>
    </source>
</evidence>
<dbReference type="Pfam" id="PF04978">
    <property type="entry name" value="MST"/>
    <property type="match status" value="1"/>
</dbReference>
<comment type="caution">
    <text evidence="2">The sequence shown here is derived from an EMBL/GenBank/DDBJ whole genome shotgun (WGS) entry which is preliminary data.</text>
</comment>
<keyword evidence="3" id="KW-1185">Reference proteome</keyword>
<dbReference type="Proteomes" id="UP000272400">
    <property type="component" value="Unassembled WGS sequence"/>
</dbReference>
<accession>A0A3N1D4Z2</accession>
<name>A0A3N1D4Z2_9ACTN</name>
<dbReference type="AlphaFoldDB" id="A0A3N1D4Z2"/>
<dbReference type="SUPFAM" id="SSF109854">
    <property type="entry name" value="DinB/YfiT-like putative metalloenzymes"/>
    <property type="match status" value="1"/>
</dbReference>
<evidence type="ECO:0000313" key="2">
    <source>
        <dbReference type="EMBL" id="ROO88615.1"/>
    </source>
</evidence>
<reference evidence="2 3" key="1">
    <citation type="submission" date="2018-11" db="EMBL/GenBank/DDBJ databases">
        <title>Sequencing the genomes of 1000 actinobacteria strains.</title>
        <authorList>
            <person name="Klenk H.-P."/>
        </authorList>
    </citation>
    <scope>NUCLEOTIDE SEQUENCE [LARGE SCALE GENOMIC DNA]</scope>
    <source>
        <strain evidence="2 3">DSM 44254</strain>
    </source>
</reference>
<proteinExistence type="predicted"/>
<feature type="region of interest" description="Disordered" evidence="1">
    <location>
        <begin position="1"/>
        <end position="24"/>
    </location>
</feature>
<organism evidence="2 3">
    <name type="scientific">Actinocorallia herbida</name>
    <dbReference type="NCBI Taxonomy" id="58109"/>
    <lineage>
        <taxon>Bacteria</taxon>
        <taxon>Bacillati</taxon>
        <taxon>Actinomycetota</taxon>
        <taxon>Actinomycetes</taxon>
        <taxon>Streptosporangiales</taxon>
        <taxon>Thermomonosporaceae</taxon>
        <taxon>Actinocorallia</taxon>
    </lineage>
</organism>
<dbReference type="InterPro" id="IPR007061">
    <property type="entry name" value="MST-like"/>
</dbReference>